<dbReference type="EMBL" id="QSQU01000003">
    <property type="protein sequence ID" value="RGK66895.1"/>
    <property type="molecule type" value="Genomic_DNA"/>
</dbReference>
<keyword evidence="2" id="KW-1133">Transmembrane helix</keyword>
<dbReference type="Proteomes" id="UP000261210">
    <property type="component" value="Unassembled WGS sequence"/>
</dbReference>
<organism evidence="3 4">
    <name type="scientific">Bacteroides xylanisolvens</name>
    <dbReference type="NCBI Taxonomy" id="371601"/>
    <lineage>
        <taxon>Bacteria</taxon>
        <taxon>Pseudomonadati</taxon>
        <taxon>Bacteroidota</taxon>
        <taxon>Bacteroidia</taxon>
        <taxon>Bacteroidales</taxon>
        <taxon>Bacteroidaceae</taxon>
        <taxon>Bacteroides</taxon>
    </lineage>
</organism>
<dbReference type="AlphaFoldDB" id="A0A3E4NNM5"/>
<protein>
    <submittedName>
        <fullName evidence="3">Uncharacterized protein</fullName>
    </submittedName>
</protein>
<evidence type="ECO:0000256" key="1">
    <source>
        <dbReference type="SAM" id="MobiDB-lite"/>
    </source>
</evidence>
<feature type="region of interest" description="Disordered" evidence="1">
    <location>
        <begin position="49"/>
        <end position="68"/>
    </location>
</feature>
<comment type="caution">
    <text evidence="3">The sequence shown here is derived from an EMBL/GenBank/DDBJ whole genome shotgun (WGS) entry which is preliminary data.</text>
</comment>
<gene>
    <name evidence="3" type="ORF">DXD03_03255</name>
</gene>
<accession>A0A3E4NNM5</accession>
<evidence type="ECO:0000313" key="3">
    <source>
        <dbReference type="EMBL" id="RGK66895.1"/>
    </source>
</evidence>
<proteinExistence type="predicted"/>
<sequence length="68" mass="7618">MHHNQGDVSLFNHCFLWVIFSCVFLFYPPSVPLWGRRLSGEVLFPLAAGRSPSEEGSGCSRRSCCTRA</sequence>
<reference evidence="3 4" key="1">
    <citation type="submission" date="2018-08" db="EMBL/GenBank/DDBJ databases">
        <title>A genome reference for cultivated species of the human gut microbiota.</title>
        <authorList>
            <person name="Zou Y."/>
            <person name="Xue W."/>
            <person name="Luo G."/>
        </authorList>
    </citation>
    <scope>NUCLEOTIDE SEQUENCE [LARGE SCALE GENOMIC DNA]</scope>
    <source>
        <strain evidence="3 4">TF10-34</strain>
    </source>
</reference>
<feature type="transmembrane region" description="Helical" evidence="2">
    <location>
        <begin position="6"/>
        <end position="27"/>
    </location>
</feature>
<keyword evidence="2" id="KW-0472">Membrane</keyword>
<evidence type="ECO:0000313" key="4">
    <source>
        <dbReference type="Proteomes" id="UP000261210"/>
    </source>
</evidence>
<evidence type="ECO:0000256" key="2">
    <source>
        <dbReference type="SAM" id="Phobius"/>
    </source>
</evidence>
<name>A0A3E4NNM5_9BACE</name>
<keyword evidence="2" id="KW-0812">Transmembrane</keyword>